<sequence length="240" mass="26581">MLGAIVLASACGRAPQQSATDSEMPKSANAADETAPEDWDVFVQLVREQDENAIRFRSRPVSKEEFRMLLEGCDGLMVLEIDQSAISSELIHQVLTKLPGLRQLRFDGPVVESDLKWIASNLPELTVLNLPQGEFGNEGVQALSEHSKLELLRIGAPNVNNDGVRAILEIPNLRFLHLINVSIDDQVLKDIAKKNSLESFYLDGGGCSEEGLSELVKASPQLHFHWNQLHLNNDPHSHPH</sequence>
<protein>
    <recommendedName>
        <fullName evidence="3">Leucine Rich repeats (2 copies)</fullName>
    </recommendedName>
</protein>
<organism evidence="1 2">
    <name type="scientific">Thalassoglobus neptunius</name>
    <dbReference type="NCBI Taxonomy" id="1938619"/>
    <lineage>
        <taxon>Bacteria</taxon>
        <taxon>Pseudomonadati</taxon>
        <taxon>Planctomycetota</taxon>
        <taxon>Planctomycetia</taxon>
        <taxon>Planctomycetales</taxon>
        <taxon>Planctomycetaceae</taxon>
        <taxon>Thalassoglobus</taxon>
    </lineage>
</organism>
<dbReference type="EMBL" id="SIHI01000009">
    <property type="protein sequence ID" value="TWT51965.1"/>
    <property type="molecule type" value="Genomic_DNA"/>
</dbReference>
<proteinExistence type="predicted"/>
<dbReference type="Gene3D" id="3.80.10.10">
    <property type="entry name" value="Ribonuclease Inhibitor"/>
    <property type="match status" value="1"/>
</dbReference>
<gene>
    <name evidence="1" type="ORF">KOR42_32480</name>
</gene>
<dbReference type="Proteomes" id="UP000317243">
    <property type="component" value="Unassembled WGS sequence"/>
</dbReference>
<evidence type="ECO:0000313" key="2">
    <source>
        <dbReference type="Proteomes" id="UP000317243"/>
    </source>
</evidence>
<name>A0A5C5WP06_9PLAN</name>
<evidence type="ECO:0000313" key="1">
    <source>
        <dbReference type="EMBL" id="TWT51965.1"/>
    </source>
</evidence>
<reference evidence="1 2" key="1">
    <citation type="submission" date="2019-02" db="EMBL/GenBank/DDBJ databases">
        <title>Deep-cultivation of Planctomycetes and their phenomic and genomic characterization uncovers novel biology.</title>
        <authorList>
            <person name="Wiegand S."/>
            <person name="Jogler M."/>
            <person name="Boedeker C."/>
            <person name="Pinto D."/>
            <person name="Vollmers J."/>
            <person name="Rivas-Marin E."/>
            <person name="Kohn T."/>
            <person name="Peeters S.H."/>
            <person name="Heuer A."/>
            <person name="Rast P."/>
            <person name="Oberbeckmann S."/>
            <person name="Bunk B."/>
            <person name="Jeske O."/>
            <person name="Meyerdierks A."/>
            <person name="Storesund J.E."/>
            <person name="Kallscheuer N."/>
            <person name="Luecker S."/>
            <person name="Lage O.M."/>
            <person name="Pohl T."/>
            <person name="Merkel B.J."/>
            <person name="Hornburger P."/>
            <person name="Mueller R.-W."/>
            <person name="Bruemmer F."/>
            <person name="Labrenz M."/>
            <person name="Spormann A.M."/>
            <person name="Op Den Camp H."/>
            <person name="Overmann J."/>
            <person name="Amann R."/>
            <person name="Jetten M.S.M."/>
            <person name="Mascher T."/>
            <person name="Medema M.H."/>
            <person name="Devos D.P."/>
            <person name="Kaster A.-K."/>
            <person name="Ovreas L."/>
            <person name="Rohde M."/>
            <person name="Galperin M.Y."/>
            <person name="Jogler C."/>
        </authorList>
    </citation>
    <scope>NUCLEOTIDE SEQUENCE [LARGE SCALE GENOMIC DNA]</scope>
    <source>
        <strain evidence="1 2">KOR42</strain>
    </source>
</reference>
<accession>A0A5C5WP06</accession>
<dbReference type="SUPFAM" id="SSF52047">
    <property type="entry name" value="RNI-like"/>
    <property type="match status" value="1"/>
</dbReference>
<dbReference type="InterPro" id="IPR032675">
    <property type="entry name" value="LRR_dom_sf"/>
</dbReference>
<evidence type="ECO:0008006" key="3">
    <source>
        <dbReference type="Google" id="ProtNLM"/>
    </source>
</evidence>
<comment type="caution">
    <text evidence="1">The sequence shown here is derived from an EMBL/GenBank/DDBJ whole genome shotgun (WGS) entry which is preliminary data.</text>
</comment>
<dbReference type="AlphaFoldDB" id="A0A5C5WP06"/>
<keyword evidence="2" id="KW-1185">Reference proteome</keyword>